<feature type="transmembrane region" description="Helical" evidence="6">
    <location>
        <begin position="123"/>
        <end position="141"/>
    </location>
</feature>
<dbReference type="AlphaFoldDB" id="A0A501PBI9"/>
<evidence type="ECO:0000259" key="7">
    <source>
        <dbReference type="Pfam" id="PF00482"/>
    </source>
</evidence>
<dbReference type="PANTHER" id="PTHR35007:SF1">
    <property type="entry name" value="PILUS ASSEMBLY PROTEIN"/>
    <property type="match status" value="1"/>
</dbReference>
<reference evidence="9" key="1">
    <citation type="submission" date="2019-06" db="EMBL/GenBank/DDBJ databases">
        <title>The complete genome of Emcibacter congregatus ZYLT.</title>
        <authorList>
            <person name="Zhao Z."/>
        </authorList>
    </citation>
    <scope>NUCLEOTIDE SEQUENCE [LARGE SCALE GENOMIC DNA]</scope>
    <source>
        <strain evidence="9">MCCC 1A06723</strain>
    </source>
</reference>
<dbReference type="Gene3D" id="1.20.81.30">
    <property type="entry name" value="Type II secretion system (T2SS), domain F"/>
    <property type="match status" value="1"/>
</dbReference>
<evidence type="ECO:0000256" key="2">
    <source>
        <dbReference type="ARBA" id="ARBA00022475"/>
    </source>
</evidence>
<proteinExistence type="predicted"/>
<evidence type="ECO:0000256" key="4">
    <source>
        <dbReference type="ARBA" id="ARBA00022989"/>
    </source>
</evidence>
<protein>
    <submittedName>
        <fullName evidence="8">Type II secretion system F family protein</fullName>
    </submittedName>
</protein>
<name>A0A501PBI9_9PROT</name>
<keyword evidence="9" id="KW-1185">Reference proteome</keyword>
<sequence length="327" mass="35766">MTVDNPTIVMIGIFTGVFLVLATIALAAGLLGNKQKVIQGRLRKAIGRHQKKGLGSENGAKKSLFIKQEKSFFDQFVPRPDELRKRLRRTGFSIQFKHYILASFGVAVVVSVLVKLFGGLSAAPSIMVGLAAGLAIPHLVISSMIKKRLTKFTTQFPEAIDLIVRGLKAGLPVTESIGSVGREMDDPIAVEFTKIIDDIRLGKTLDEALWKAADRLDTPEFKFFVISLSVQQETGGNLAETLENLSIILRGRSQLKLKVKAMSSEGKASAYIIGSLPFIMCGILTMLNYDYMSVLFTDPRGQVAMVGGLIWMGIGMFIISKLINFEV</sequence>
<evidence type="ECO:0000313" key="8">
    <source>
        <dbReference type="EMBL" id="TPD57720.1"/>
    </source>
</evidence>
<keyword evidence="3 6" id="KW-0812">Transmembrane</keyword>
<evidence type="ECO:0000256" key="3">
    <source>
        <dbReference type="ARBA" id="ARBA00022692"/>
    </source>
</evidence>
<evidence type="ECO:0000313" key="9">
    <source>
        <dbReference type="Proteomes" id="UP000319148"/>
    </source>
</evidence>
<dbReference type="PANTHER" id="PTHR35007">
    <property type="entry name" value="INTEGRAL MEMBRANE PROTEIN-RELATED"/>
    <property type="match status" value="1"/>
</dbReference>
<evidence type="ECO:0000256" key="5">
    <source>
        <dbReference type="ARBA" id="ARBA00023136"/>
    </source>
</evidence>
<feature type="transmembrane region" description="Helical" evidence="6">
    <location>
        <begin position="96"/>
        <end position="117"/>
    </location>
</feature>
<dbReference type="EMBL" id="VFIY01000018">
    <property type="protein sequence ID" value="TPD57720.1"/>
    <property type="molecule type" value="Genomic_DNA"/>
</dbReference>
<organism evidence="8 9">
    <name type="scientific">Emcibacter nanhaiensis</name>
    <dbReference type="NCBI Taxonomy" id="1505037"/>
    <lineage>
        <taxon>Bacteria</taxon>
        <taxon>Pseudomonadati</taxon>
        <taxon>Pseudomonadota</taxon>
        <taxon>Alphaproteobacteria</taxon>
        <taxon>Emcibacterales</taxon>
        <taxon>Emcibacteraceae</taxon>
        <taxon>Emcibacter</taxon>
    </lineage>
</organism>
<feature type="domain" description="Type II secretion system protein GspF" evidence="7">
    <location>
        <begin position="160"/>
        <end position="284"/>
    </location>
</feature>
<dbReference type="OrthoDB" id="9803381at2"/>
<dbReference type="InterPro" id="IPR018076">
    <property type="entry name" value="T2SS_GspF_dom"/>
</dbReference>
<feature type="transmembrane region" description="Helical" evidence="6">
    <location>
        <begin position="268"/>
        <end position="289"/>
    </location>
</feature>
<comment type="subcellular location">
    <subcellularLocation>
        <location evidence="1">Cell membrane</location>
        <topology evidence="1">Multi-pass membrane protein</topology>
    </subcellularLocation>
</comment>
<dbReference type="RefSeq" id="WP_139942036.1">
    <property type="nucleotide sequence ID" value="NZ_JBHSYP010000005.1"/>
</dbReference>
<dbReference type="Proteomes" id="UP000319148">
    <property type="component" value="Unassembled WGS sequence"/>
</dbReference>
<feature type="transmembrane region" description="Helical" evidence="6">
    <location>
        <begin position="301"/>
        <end position="323"/>
    </location>
</feature>
<evidence type="ECO:0000256" key="1">
    <source>
        <dbReference type="ARBA" id="ARBA00004651"/>
    </source>
</evidence>
<keyword evidence="2" id="KW-1003">Cell membrane</keyword>
<dbReference type="InterPro" id="IPR042094">
    <property type="entry name" value="T2SS_GspF_sf"/>
</dbReference>
<accession>A0A501PBI9</accession>
<keyword evidence="4 6" id="KW-1133">Transmembrane helix</keyword>
<feature type="transmembrane region" description="Helical" evidence="6">
    <location>
        <begin position="6"/>
        <end position="31"/>
    </location>
</feature>
<comment type="caution">
    <text evidence="8">The sequence shown here is derived from an EMBL/GenBank/DDBJ whole genome shotgun (WGS) entry which is preliminary data.</text>
</comment>
<keyword evidence="5 6" id="KW-0472">Membrane</keyword>
<dbReference type="GO" id="GO:0005886">
    <property type="term" value="C:plasma membrane"/>
    <property type="evidence" value="ECO:0007669"/>
    <property type="project" value="UniProtKB-SubCell"/>
</dbReference>
<dbReference type="Pfam" id="PF00482">
    <property type="entry name" value="T2SSF"/>
    <property type="match status" value="1"/>
</dbReference>
<gene>
    <name evidence="8" type="ORF">FIV46_16595</name>
</gene>
<evidence type="ECO:0000256" key="6">
    <source>
        <dbReference type="SAM" id="Phobius"/>
    </source>
</evidence>